<gene>
    <name evidence="2" type="ORF">QQX98_009709</name>
</gene>
<evidence type="ECO:0000313" key="3">
    <source>
        <dbReference type="Proteomes" id="UP001498476"/>
    </source>
</evidence>
<feature type="region of interest" description="Disordered" evidence="1">
    <location>
        <begin position="1"/>
        <end position="23"/>
    </location>
</feature>
<evidence type="ECO:0000313" key="2">
    <source>
        <dbReference type="EMBL" id="KAK7408118.1"/>
    </source>
</evidence>
<sequence length="224" mass="25616">MSTWQASTANRLERRRRGRQETPDFDKALALQMYLSTPANVQHAGGCFHKGPLANSRLCREGVPQVFLKRGWVRERYRWILEGQGPHPNYFHTNEVQISQTRNPRRANVALPPPFRNRQWSPGAPTGFTEIETNLWTPGKFPNWPKPHGWQLDWPTDPTFIAQTQTQCEFCEDKACQCILTKVSRTRPKIVEAGEMGEGVQATQRYEVGEYIGELVPLNSVNNG</sequence>
<accession>A0ABR1GRL6</accession>
<reference evidence="2 3" key="1">
    <citation type="journal article" date="2025" name="Microbiol. Resour. Announc.">
        <title>Draft genome sequences for Neonectria magnoliae and Neonectria punicea, canker pathogens of Liriodendron tulipifera and Acer saccharum in West Virginia.</title>
        <authorList>
            <person name="Petronek H.M."/>
            <person name="Kasson M.T."/>
            <person name="Metheny A.M."/>
            <person name="Stauder C.M."/>
            <person name="Lovett B."/>
            <person name="Lynch S.C."/>
            <person name="Garnas J.R."/>
            <person name="Kasson L.R."/>
            <person name="Stajich J.E."/>
        </authorList>
    </citation>
    <scope>NUCLEOTIDE SEQUENCE [LARGE SCALE GENOMIC DNA]</scope>
    <source>
        <strain evidence="2 3">NRRL 64653</strain>
    </source>
</reference>
<protein>
    <submittedName>
        <fullName evidence="2">Uncharacterized protein</fullName>
    </submittedName>
</protein>
<proteinExistence type="predicted"/>
<comment type="caution">
    <text evidence="2">The sequence shown here is derived from an EMBL/GenBank/DDBJ whole genome shotgun (WGS) entry which is preliminary data.</text>
</comment>
<organism evidence="2 3">
    <name type="scientific">Neonectria punicea</name>
    <dbReference type="NCBI Taxonomy" id="979145"/>
    <lineage>
        <taxon>Eukaryota</taxon>
        <taxon>Fungi</taxon>
        <taxon>Dikarya</taxon>
        <taxon>Ascomycota</taxon>
        <taxon>Pezizomycotina</taxon>
        <taxon>Sordariomycetes</taxon>
        <taxon>Hypocreomycetidae</taxon>
        <taxon>Hypocreales</taxon>
        <taxon>Nectriaceae</taxon>
        <taxon>Neonectria</taxon>
    </lineage>
</organism>
<keyword evidence="3" id="KW-1185">Reference proteome</keyword>
<evidence type="ECO:0000256" key="1">
    <source>
        <dbReference type="SAM" id="MobiDB-lite"/>
    </source>
</evidence>
<name>A0ABR1GRL6_9HYPO</name>
<dbReference type="Proteomes" id="UP001498476">
    <property type="component" value="Unassembled WGS sequence"/>
</dbReference>
<dbReference type="EMBL" id="JAZAVJ010000198">
    <property type="protein sequence ID" value="KAK7408118.1"/>
    <property type="molecule type" value="Genomic_DNA"/>
</dbReference>
<feature type="compositionally biased region" description="Polar residues" evidence="1">
    <location>
        <begin position="1"/>
        <end position="10"/>
    </location>
</feature>